<protein>
    <submittedName>
        <fullName evidence="1">Lipid A export ATP-binding/permease protein MsbA</fullName>
        <ecNumber evidence="1">3.6.3.-</ecNumber>
    </submittedName>
</protein>
<name>A0A2Z3L8A3_9BACT</name>
<dbReference type="OrthoDB" id="9769115at2"/>
<keyword evidence="1" id="KW-0067">ATP-binding</keyword>
<evidence type="ECO:0000313" key="1">
    <source>
        <dbReference type="EMBL" id="AWN81649.1"/>
    </source>
</evidence>
<reference evidence="1 2" key="1">
    <citation type="submission" date="2018-05" db="EMBL/GenBank/DDBJ databases">
        <title>Candidatus Cardinium hertigii Genome Assembly.</title>
        <authorList>
            <person name="Showmaker K.C."/>
            <person name="Walden K.O."/>
            <person name="Fields C.J."/>
            <person name="Lambert K.N."/>
            <person name="Hudson M.E."/>
        </authorList>
    </citation>
    <scope>NUCLEOTIDE SEQUENCE [LARGE SCALE GENOMIC DNA]</scope>
    <source>
        <strain evidence="2">cHgTN10</strain>
    </source>
</reference>
<dbReference type="PANTHER" id="PTHR24221">
    <property type="entry name" value="ATP-BINDING CASSETTE SUB-FAMILY B"/>
    <property type="match status" value="1"/>
</dbReference>
<dbReference type="RefSeq" id="WP_109997091.1">
    <property type="nucleotide sequence ID" value="NZ_CP029619.1"/>
</dbReference>
<dbReference type="InterPro" id="IPR027417">
    <property type="entry name" value="P-loop_NTPase"/>
</dbReference>
<dbReference type="KEGG" id="cher:DK880_00320"/>
<gene>
    <name evidence="1" type="primary">msbA_1</name>
    <name evidence="1" type="ORF">DK880_00320</name>
</gene>
<accession>A0A2Z3L8A3</accession>
<dbReference type="Proteomes" id="UP000245872">
    <property type="component" value="Chromosome"/>
</dbReference>
<organism evidence="1 2">
    <name type="scientific">Candidatus Cardinium hertigii</name>
    <dbReference type="NCBI Taxonomy" id="247481"/>
    <lineage>
        <taxon>Bacteria</taxon>
        <taxon>Pseudomonadati</taxon>
        <taxon>Bacteroidota</taxon>
        <taxon>Cytophagia</taxon>
        <taxon>Cytophagales</taxon>
        <taxon>Amoebophilaceae</taxon>
        <taxon>Candidatus Cardinium</taxon>
    </lineage>
</organism>
<evidence type="ECO:0000313" key="2">
    <source>
        <dbReference type="Proteomes" id="UP000245872"/>
    </source>
</evidence>
<dbReference type="EC" id="3.6.3.-" evidence="1"/>
<dbReference type="PANTHER" id="PTHR24221:SF654">
    <property type="entry name" value="ATP-BINDING CASSETTE SUB-FAMILY B MEMBER 6"/>
    <property type="match status" value="1"/>
</dbReference>
<dbReference type="GO" id="GO:0005524">
    <property type="term" value="F:ATP binding"/>
    <property type="evidence" value="ECO:0007669"/>
    <property type="project" value="UniProtKB-KW"/>
</dbReference>
<dbReference type="EMBL" id="CP029619">
    <property type="protein sequence ID" value="AWN81649.1"/>
    <property type="molecule type" value="Genomic_DNA"/>
</dbReference>
<keyword evidence="1" id="KW-0547">Nucleotide-binding</keyword>
<proteinExistence type="predicted"/>
<dbReference type="GO" id="GO:0042626">
    <property type="term" value="F:ATPase-coupled transmembrane transporter activity"/>
    <property type="evidence" value="ECO:0007669"/>
    <property type="project" value="TreeGrafter"/>
</dbReference>
<sequence>MRFYFAFYQEVVEAAKKARCHDFISFLTDEYRMHAESSGLKLSGGQRQKICIAGTILKNTPCMLFNESILVVDYHK</sequence>
<keyword evidence="2" id="KW-1185">Reference proteome</keyword>
<dbReference type="GO" id="GO:0016787">
    <property type="term" value="F:hydrolase activity"/>
    <property type="evidence" value="ECO:0007669"/>
    <property type="project" value="UniProtKB-KW"/>
</dbReference>
<keyword evidence="1" id="KW-0378">Hydrolase</keyword>
<dbReference type="SUPFAM" id="SSF52540">
    <property type="entry name" value="P-loop containing nucleoside triphosphate hydrolases"/>
    <property type="match status" value="1"/>
</dbReference>
<dbReference type="Gene3D" id="3.40.50.300">
    <property type="entry name" value="P-loop containing nucleotide triphosphate hydrolases"/>
    <property type="match status" value="1"/>
</dbReference>
<dbReference type="InterPro" id="IPR039421">
    <property type="entry name" value="Type_1_exporter"/>
</dbReference>
<dbReference type="AlphaFoldDB" id="A0A2Z3L8A3"/>